<evidence type="ECO:0000256" key="4">
    <source>
        <dbReference type="ARBA" id="ARBA00022989"/>
    </source>
</evidence>
<evidence type="ECO:0000256" key="2">
    <source>
        <dbReference type="ARBA" id="ARBA00022475"/>
    </source>
</evidence>
<sequence>MTFWHLISRQLKRRWGRAVFLALSLFLVAAVTTALFTASRAMQVEVANSYDQIGANISIVPANDNLSIRYGGVTVTPDEEDAPSLTDGALDRIRGIHNAESIARVAPKVMGIVPVTGEPTTIVGVSFRDELKMKKWWTIDGDRPSEAADIIVGSALAHEKGWQKGQVIGIDDDNHTPVDQSTVDHRYRITGILTPTGGEEDHLLFMDWRQAQQVLQIGNRLTFIEVSALCSSCPIEEITRQIGHTLPGTEVKAVKEALVAREAIVDRFTALSLLVAAITLIGGSLLVFLLVAASVRERTREFGLLRALGYRKSHLLRVLLAETALLALPAGVAGYGAGLAFARWTTPLIVQMDISIASRSSDAFVAATLTLLVGLAASALPAWQGATKDPVEALRSL</sequence>
<evidence type="ECO:0000259" key="8">
    <source>
        <dbReference type="Pfam" id="PF02687"/>
    </source>
</evidence>
<dbReference type="AlphaFoldDB" id="A0A845LAK7"/>
<dbReference type="PANTHER" id="PTHR30572:SF4">
    <property type="entry name" value="ABC TRANSPORTER PERMEASE YTRF"/>
    <property type="match status" value="1"/>
</dbReference>
<dbReference type="GO" id="GO:0005886">
    <property type="term" value="C:plasma membrane"/>
    <property type="evidence" value="ECO:0007669"/>
    <property type="project" value="UniProtKB-SubCell"/>
</dbReference>
<keyword evidence="3 7" id="KW-0812">Transmembrane</keyword>
<dbReference type="EMBL" id="WXEX01000001">
    <property type="protein sequence ID" value="MZP41555.1"/>
    <property type="molecule type" value="Genomic_DNA"/>
</dbReference>
<keyword evidence="2" id="KW-1003">Cell membrane</keyword>
<evidence type="ECO:0000313" key="9">
    <source>
        <dbReference type="EMBL" id="MZP41555.1"/>
    </source>
</evidence>
<evidence type="ECO:0000256" key="7">
    <source>
        <dbReference type="SAM" id="Phobius"/>
    </source>
</evidence>
<dbReference type="Proteomes" id="UP000471031">
    <property type="component" value="Unassembled WGS sequence"/>
</dbReference>
<protein>
    <submittedName>
        <fullName evidence="9">FtsX-like permease family protein</fullName>
    </submittedName>
</protein>
<dbReference type="InterPro" id="IPR003838">
    <property type="entry name" value="ABC3_permease_C"/>
</dbReference>
<dbReference type="PANTHER" id="PTHR30572">
    <property type="entry name" value="MEMBRANE COMPONENT OF TRANSPORTER-RELATED"/>
    <property type="match status" value="1"/>
</dbReference>
<gene>
    <name evidence="9" type="ORF">GTO89_00730</name>
</gene>
<dbReference type="Pfam" id="PF02687">
    <property type="entry name" value="FtsX"/>
    <property type="match status" value="1"/>
</dbReference>
<evidence type="ECO:0000256" key="6">
    <source>
        <dbReference type="ARBA" id="ARBA00038076"/>
    </source>
</evidence>
<keyword evidence="5 7" id="KW-0472">Membrane</keyword>
<evidence type="ECO:0000256" key="3">
    <source>
        <dbReference type="ARBA" id="ARBA00022692"/>
    </source>
</evidence>
<dbReference type="GO" id="GO:0022857">
    <property type="term" value="F:transmembrane transporter activity"/>
    <property type="evidence" value="ECO:0007669"/>
    <property type="project" value="TreeGrafter"/>
</dbReference>
<organism evidence="9 10">
    <name type="scientific">Heliomicrobium gestii</name>
    <name type="common">Heliobacterium gestii</name>
    <dbReference type="NCBI Taxonomy" id="2699"/>
    <lineage>
        <taxon>Bacteria</taxon>
        <taxon>Bacillati</taxon>
        <taxon>Bacillota</taxon>
        <taxon>Clostridia</taxon>
        <taxon>Eubacteriales</taxon>
        <taxon>Heliobacteriaceae</taxon>
        <taxon>Heliomicrobium</taxon>
    </lineage>
</organism>
<evidence type="ECO:0000256" key="1">
    <source>
        <dbReference type="ARBA" id="ARBA00004651"/>
    </source>
</evidence>
<evidence type="ECO:0000313" key="10">
    <source>
        <dbReference type="Proteomes" id="UP000471031"/>
    </source>
</evidence>
<proteinExistence type="inferred from homology"/>
<dbReference type="OrthoDB" id="239678at2"/>
<dbReference type="InterPro" id="IPR050250">
    <property type="entry name" value="Macrolide_Exporter_MacB"/>
</dbReference>
<keyword evidence="4 7" id="KW-1133">Transmembrane helix</keyword>
<name>A0A845LAK7_HELGE</name>
<comment type="similarity">
    <text evidence="6">Belongs to the ABC-4 integral membrane protein family.</text>
</comment>
<feature type="transmembrane region" description="Helical" evidence="7">
    <location>
        <begin position="271"/>
        <end position="295"/>
    </location>
</feature>
<comment type="subcellular location">
    <subcellularLocation>
        <location evidence="1">Cell membrane</location>
        <topology evidence="1">Multi-pass membrane protein</topology>
    </subcellularLocation>
</comment>
<dbReference type="RefSeq" id="WP_161260142.1">
    <property type="nucleotide sequence ID" value="NZ_JAFBDC010000001.1"/>
</dbReference>
<reference evidence="9 10" key="1">
    <citation type="submission" date="2020-01" db="EMBL/GenBank/DDBJ databases">
        <title>Whole genome sequence of Heliobacterium gestii DSM 11169.</title>
        <authorList>
            <person name="Kyndt J.A."/>
            <person name="Meyer T.E."/>
        </authorList>
    </citation>
    <scope>NUCLEOTIDE SEQUENCE [LARGE SCALE GENOMIC DNA]</scope>
    <source>
        <strain evidence="9 10">DSM 11169</strain>
    </source>
</reference>
<feature type="transmembrane region" description="Helical" evidence="7">
    <location>
        <begin position="315"/>
        <end position="344"/>
    </location>
</feature>
<accession>A0A845LAK7</accession>
<evidence type="ECO:0000256" key="5">
    <source>
        <dbReference type="ARBA" id="ARBA00023136"/>
    </source>
</evidence>
<feature type="transmembrane region" description="Helical" evidence="7">
    <location>
        <begin position="364"/>
        <end position="383"/>
    </location>
</feature>
<feature type="domain" description="ABC3 transporter permease C-terminal" evidence="8">
    <location>
        <begin position="274"/>
        <end position="390"/>
    </location>
</feature>
<keyword evidence="10" id="KW-1185">Reference proteome</keyword>
<comment type="caution">
    <text evidence="9">The sequence shown here is derived from an EMBL/GenBank/DDBJ whole genome shotgun (WGS) entry which is preliminary data.</text>
</comment>